<dbReference type="CDD" id="cd04750">
    <property type="entry name" value="Commd2"/>
    <property type="match status" value="1"/>
</dbReference>
<dbReference type="GeneID" id="575524"/>
<dbReference type="PROSITE" id="PS51269">
    <property type="entry name" value="COMM"/>
    <property type="match status" value="1"/>
</dbReference>
<reference evidence="2" key="2">
    <citation type="submission" date="2021-01" db="UniProtKB">
        <authorList>
            <consortium name="EnsemblMetazoa"/>
        </authorList>
    </citation>
    <scope>IDENTIFICATION</scope>
</reference>
<keyword evidence="3" id="KW-1185">Reference proteome</keyword>
<dbReference type="InParanoid" id="A0A7M7RCY3"/>
<dbReference type="OrthoDB" id="10257479at2759"/>
<evidence type="ECO:0000259" key="1">
    <source>
        <dbReference type="PROSITE" id="PS51269"/>
    </source>
</evidence>
<dbReference type="OMA" id="NLERYDM"/>
<sequence length="200" mass="22748">MLLVLDDEHKEHLNFLANVDSSVLQEFCKIALEFMRKGIAQKVYQGAAQKLNVDAETVKHGVEGLMYLLTESARLMVSELDFQDSIAILGFSQGLCKDLLGLYTENRAEIRSILGEMAMDLPHYRNLEWRLDVELASRSLRHQTIPTVVMKLHTEDCGKKDVHVLQTDPVNLVHLTQTLEGALAEVKTQHCRRIIRNINK</sequence>
<reference evidence="3" key="1">
    <citation type="submission" date="2015-02" db="EMBL/GenBank/DDBJ databases">
        <title>Genome sequencing for Strongylocentrotus purpuratus.</title>
        <authorList>
            <person name="Murali S."/>
            <person name="Liu Y."/>
            <person name="Vee V."/>
            <person name="English A."/>
            <person name="Wang M."/>
            <person name="Skinner E."/>
            <person name="Han Y."/>
            <person name="Muzny D.M."/>
            <person name="Worley K.C."/>
            <person name="Gibbs R.A."/>
        </authorList>
    </citation>
    <scope>NUCLEOTIDE SEQUENCE</scope>
</reference>
<dbReference type="KEGG" id="spu:575524"/>
<dbReference type="PANTHER" id="PTHR15857">
    <property type="entry name" value="COMM DOMAIN CONTAINING PROTEIN 2"/>
    <property type="match status" value="1"/>
</dbReference>
<dbReference type="InterPro" id="IPR037354">
    <property type="entry name" value="Commd2"/>
</dbReference>
<dbReference type="Pfam" id="PF07258">
    <property type="entry name" value="COMM_domain"/>
    <property type="match status" value="1"/>
</dbReference>
<evidence type="ECO:0000313" key="2">
    <source>
        <dbReference type="EnsemblMetazoa" id="XP_781013"/>
    </source>
</evidence>
<dbReference type="PANTHER" id="PTHR15857:SF0">
    <property type="entry name" value="COMM DOMAIN-CONTAINING PROTEIN 2"/>
    <property type="match status" value="1"/>
</dbReference>
<name>A0A7M7RCY3_STRPU</name>
<dbReference type="InterPro" id="IPR017920">
    <property type="entry name" value="COMM"/>
</dbReference>
<dbReference type="Proteomes" id="UP000007110">
    <property type="component" value="Unassembled WGS sequence"/>
</dbReference>
<dbReference type="AlphaFoldDB" id="A0A7M7RCY3"/>
<dbReference type="RefSeq" id="XP_781013.2">
    <property type="nucleotide sequence ID" value="XM_775920.5"/>
</dbReference>
<dbReference type="CTD" id="51122"/>
<dbReference type="Pfam" id="PF21672">
    <property type="entry name" value="COMM_HN"/>
    <property type="match status" value="1"/>
</dbReference>
<protein>
    <recommendedName>
        <fullName evidence="1">COMM domain-containing protein</fullName>
    </recommendedName>
</protein>
<proteinExistence type="predicted"/>
<dbReference type="FunCoup" id="A0A7M7RCY3">
    <property type="interactions" value="1296"/>
</dbReference>
<accession>A0A7M7RCY3</accession>
<feature type="domain" description="COMM" evidence="1">
    <location>
        <begin position="123"/>
        <end position="190"/>
    </location>
</feature>
<dbReference type="EnsemblMetazoa" id="XM_775920">
    <property type="protein sequence ID" value="XP_781013"/>
    <property type="gene ID" value="LOC575524"/>
</dbReference>
<evidence type="ECO:0000313" key="3">
    <source>
        <dbReference type="Proteomes" id="UP000007110"/>
    </source>
</evidence>
<organism evidence="2 3">
    <name type="scientific">Strongylocentrotus purpuratus</name>
    <name type="common">Purple sea urchin</name>
    <dbReference type="NCBI Taxonomy" id="7668"/>
    <lineage>
        <taxon>Eukaryota</taxon>
        <taxon>Metazoa</taxon>
        <taxon>Echinodermata</taxon>
        <taxon>Eleutherozoa</taxon>
        <taxon>Echinozoa</taxon>
        <taxon>Echinoidea</taxon>
        <taxon>Euechinoidea</taxon>
        <taxon>Echinacea</taxon>
        <taxon>Camarodonta</taxon>
        <taxon>Echinidea</taxon>
        <taxon>Strongylocentrotidae</taxon>
        <taxon>Strongylocentrotus</taxon>
    </lineage>
</organism>